<dbReference type="Pfam" id="PF02866">
    <property type="entry name" value="Ldh_1_C"/>
    <property type="match status" value="1"/>
</dbReference>
<keyword evidence="3" id="KW-0520">NAD</keyword>
<dbReference type="InterPro" id="IPR015955">
    <property type="entry name" value="Lactate_DH/Glyco_Ohase_4_C"/>
</dbReference>
<feature type="domain" description="Lactate/malate dehydrogenase N-terminal" evidence="5">
    <location>
        <begin position="7"/>
        <end position="144"/>
    </location>
</feature>
<keyword evidence="8" id="KW-1185">Reference proteome</keyword>
<dbReference type="Proteomes" id="UP001281656">
    <property type="component" value="Unassembled WGS sequence"/>
</dbReference>
<dbReference type="InterPro" id="IPR022383">
    <property type="entry name" value="Lactate/malate_DH_C"/>
</dbReference>
<dbReference type="InterPro" id="IPR018177">
    <property type="entry name" value="L-lactate_DH_AS"/>
</dbReference>
<evidence type="ECO:0000256" key="3">
    <source>
        <dbReference type="ARBA" id="ARBA00023027"/>
    </source>
</evidence>
<organism evidence="7 8">
    <name type="scientific">Clostridium tanneri</name>
    <dbReference type="NCBI Taxonomy" id="3037988"/>
    <lineage>
        <taxon>Bacteria</taxon>
        <taxon>Bacillati</taxon>
        <taxon>Bacillota</taxon>
        <taxon>Clostridia</taxon>
        <taxon>Eubacteriales</taxon>
        <taxon>Clostridiaceae</taxon>
        <taxon>Clostridium</taxon>
    </lineage>
</organism>
<dbReference type="Pfam" id="PF00056">
    <property type="entry name" value="Ldh_1_N"/>
    <property type="match status" value="1"/>
</dbReference>
<dbReference type="PANTHER" id="PTHR43128">
    <property type="entry name" value="L-2-HYDROXYCARBOXYLATE DEHYDROGENASE (NAD(P)(+))"/>
    <property type="match status" value="1"/>
</dbReference>
<name>A0ABU4JX03_9CLOT</name>
<protein>
    <submittedName>
        <fullName evidence="7">L-lactate dehydrogenase</fullName>
    </submittedName>
</protein>
<evidence type="ECO:0000256" key="1">
    <source>
        <dbReference type="ARBA" id="ARBA00006054"/>
    </source>
</evidence>
<comment type="similarity">
    <text evidence="1">Belongs to the LDH/MDH superfamily. LDH family.</text>
</comment>
<proteinExistence type="inferred from homology"/>
<evidence type="ECO:0000256" key="2">
    <source>
        <dbReference type="ARBA" id="ARBA00023002"/>
    </source>
</evidence>
<evidence type="ECO:0000259" key="6">
    <source>
        <dbReference type="Pfam" id="PF02866"/>
    </source>
</evidence>
<keyword evidence="2 4" id="KW-0560">Oxidoreductase</keyword>
<sequence>MIREGNKITIIGAGTIGSTVAYTLMLKGLAREIILINRTEGRARVKALDLAHCRTCTTETDIRSGDFEDSFNSDIVIIAGGALPRKDGTRMDVLENNINMYKDIIPKLVKYSPESVIIVVTNPVDIMAYVAYKLSGFPHSRIIGSGTLLDTLRFKYILSERFGIEASKIQAEIIGEHGDSMVPVWSRTRYLGTDLQQYLSTRKLILDYKGREEILEETKRAGWNIRLGNEHSCYAISSSIVKIIENILSFAEDMLPISTLLTGEYDIKKVFLSLPSFLHKKGVSEIGIINLDNEELKQLAQSAKVLTEYIREADSLLMHKL</sequence>
<dbReference type="EMBL" id="JARUJP010000025">
    <property type="protein sequence ID" value="MDW8802672.1"/>
    <property type="molecule type" value="Genomic_DNA"/>
</dbReference>
<accession>A0ABU4JX03</accession>
<evidence type="ECO:0000259" key="5">
    <source>
        <dbReference type="Pfam" id="PF00056"/>
    </source>
</evidence>
<dbReference type="PRINTS" id="PR00086">
    <property type="entry name" value="LLDHDRGNASE"/>
</dbReference>
<evidence type="ECO:0000256" key="4">
    <source>
        <dbReference type="RuleBase" id="RU003369"/>
    </source>
</evidence>
<dbReference type="PROSITE" id="PS00064">
    <property type="entry name" value="L_LDH"/>
    <property type="match status" value="1"/>
</dbReference>
<evidence type="ECO:0000313" key="8">
    <source>
        <dbReference type="Proteomes" id="UP001281656"/>
    </source>
</evidence>
<dbReference type="InterPro" id="IPR036291">
    <property type="entry name" value="NAD(P)-bd_dom_sf"/>
</dbReference>
<dbReference type="Gene3D" id="3.90.110.10">
    <property type="entry name" value="Lactate dehydrogenase/glycoside hydrolase, family 4, C-terminal"/>
    <property type="match status" value="1"/>
</dbReference>
<gene>
    <name evidence="7" type="ORF">P8V03_16105</name>
</gene>
<evidence type="ECO:0000313" key="7">
    <source>
        <dbReference type="EMBL" id="MDW8802672.1"/>
    </source>
</evidence>
<feature type="domain" description="Lactate/malate dehydrogenase C-terminal" evidence="6">
    <location>
        <begin position="147"/>
        <end position="313"/>
    </location>
</feature>
<dbReference type="PANTHER" id="PTHR43128:SF16">
    <property type="entry name" value="L-LACTATE DEHYDROGENASE"/>
    <property type="match status" value="1"/>
</dbReference>
<reference evidence="7 8" key="1">
    <citation type="submission" date="2023-04" db="EMBL/GenBank/DDBJ databases">
        <title>Clostridium tannerae sp. nov., isolated from the fecal material of an alpaca.</title>
        <authorList>
            <person name="Miller S."/>
            <person name="Hendry M."/>
            <person name="King J."/>
            <person name="Sankaranarayanan K."/>
            <person name="Lawson P.A."/>
        </authorList>
    </citation>
    <scope>NUCLEOTIDE SEQUENCE [LARGE SCALE GENOMIC DNA]</scope>
    <source>
        <strain evidence="7 8">A1-XYC3</strain>
    </source>
</reference>
<dbReference type="SUPFAM" id="SSF56327">
    <property type="entry name" value="LDH C-terminal domain-like"/>
    <property type="match status" value="1"/>
</dbReference>
<dbReference type="InterPro" id="IPR001236">
    <property type="entry name" value="Lactate/malate_DH_N"/>
</dbReference>
<dbReference type="PIRSF" id="PIRSF000102">
    <property type="entry name" value="Lac_mal_DH"/>
    <property type="match status" value="1"/>
</dbReference>
<dbReference type="SUPFAM" id="SSF51735">
    <property type="entry name" value="NAD(P)-binding Rossmann-fold domains"/>
    <property type="match status" value="1"/>
</dbReference>
<dbReference type="Gene3D" id="3.40.50.720">
    <property type="entry name" value="NAD(P)-binding Rossmann-like Domain"/>
    <property type="match status" value="1"/>
</dbReference>
<dbReference type="InterPro" id="IPR001557">
    <property type="entry name" value="L-lactate/malate_DH"/>
</dbReference>
<comment type="caution">
    <text evidence="7">The sequence shown here is derived from an EMBL/GenBank/DDBJ whole genome shotgun (WGS) entry which is preliminary data.</text>
</comment>
<dbReference type="RefSeq" id="WP_318798967.1">
    <property type="nucleotide sequence ID" value="NZ_JARUJP010000025.1"/>
</dbReference>